<reference evidence="2" key="1">
    <citation type="submission" date="2017-08" db="EMBL/GenBank/DDBJ databases">
        <authorList>
            <person name="Grouzdev D.S."/>
            <person name="Gaisin V.A."/>
            <person name="Rysina M.S."/>
            <person name="Gorlenko V.M."/>
        </authorList>
    </citation>
    <scope>NUCLEOTIDE SEQUENCE [LARGE SCALE GENOMIC DNA]</scope>
    <source>
        <strain evidence="2">Kir15-3F</strain>
    </source>
</reference>
<organism evidence="1 2">
    <name type="scientific">Candidatus Viridilinea mediisalina</name>
    <dbReference type="NCBI Taxonomy" id="2024553"/>
    <lineage>
        <taxon>Bacteria</taxon>
        <taxon>Bacillati</taxon>
        <taxon>Chloroflexota</taxon>
        <taxon>Chloroflexia</taxon>
        <taxon>Chloroflexales</taxon>
        <taxon>Chloroflexineae</taxon>
        <taxon>Oscillochloridaceae</taxon>
        <taxon>Candidatus Viridilinea</taxon>
    </lineage>
</organism>
<proteinExistence type="predicted"/>
<comment type="caution">
    <text evidence="1">The sequence shown here is derived from an EMBL/GenBank/DDBJ whole genome shotgun (WGS) entry which is preliminary data.</text>
</comment>
<dbReference type="InterPro" id="IPR011990">
    <property type="entry name" value="TPR-like_helical_dom_sf"/>
</dbReference>
<evidence type="ECO:0008006" key="3">
    <source>
        <dbReference type="Google" id="ProtNLM"/>
    </source>
</evidence>
<gene>
    <name evidence="1" type="ORF">CJ255_08345</name>
</gene>
<dbReference type="RefSeq" id="WP_097643635.1">
    <property type="nucleotide sequence ID" value="NZ_NQWI01000027.1"/>
</dbReference>
<dbReference type="EMBL" id="NQWI01000027">
    <property type="protein sequence ID" value="PDW03565.1"/>
    <property type="molecule type" value="Genomic_DNA"/>
</dbReference>
<evidence type="ECO:0000313" key="2">
    <source>
        <dbReference type="Proteomes" id="UP000220527"/>
    </source>
</evidence>
<dbReference type="SUPFAM" id="SSF48452">
    <property type="entry name" value="TPR-like"/>
    <property type="match status" value="1"/>
</dbReference>
<keyword evidence="2" id="KW-1185">Reference proteome</keyword>
<dbReference type="AlphaFoldDB" id="A0A2A6RKY5"/>
<dbReference type="Proteomes" id="UP000220527">
    <property type="component" value="Unassembled WGS sequence"/>
</dbReference>
<accession>A0A2A6RKY5</accession>
<protein>
    <recommendedName>
        <fullName evidence="3">MalT-like TPR region domain-containing protein</fullName>
    </recommendedName>
</protein>
<dbReference type="Gene3D" id="1.25.40.10">
    <property type="entry name" value="Tetratricopeptide repeat domain"/>
    <property type="match status" value="1"/>
</dbReference>
<evidence type="ECO:0000313" key="1">
    <source>
        <dbReference type="EMBL" id="PDW03565.1"/>
    </source>
</evidence>
<name>A0A2A6RKY5_9CHLR</name>
<sequence length="146" mass="15974">MFQQDPLLVHLLDVAFRAWQRGDLLDARRLLQRALALAEAEQNHTACLQAHQLLGHVAHVRGELTVARRHHRAALRNSRAMGFGIGIASSLHNLGLVAAGEGRHQRACALVSAAVTTYTRLRQPESAANARANLERLAGSGRTVER</sequence>